<dbReference type="InterPro" id="IPR036565">
    <property type="entry name" value="Mur-like_cat_sf"/>
</dbReference>
<dbReference type="Pfam" id="PF19842">
    <property type="entry name" value="YqeC"/>
    <property type="match status" value="1"/>
</dbReference>
<dbReference type="Pfam" id="PF13478">
    <property type="entry name" value="XdhC_C"/>
    <property type="match status" value="1"/>
</dbReference>
<dbReference type="NCBIfam" id="TIGR03172">
    <property type="entry name" value="selenium cofactor biosynthesis protein YqeC"/>
    <property type="match status" value="1"/>
</dbReference>
<dbReference type="InterPro" id="IPR003777">
    <property type="entry name" value="XdhC_CoxI"/>
</dbReference>
<dbReference type="InterPro" id="IPR017587">
    <property type="entry name" value="YqeC"/>
</dbReference>
<dbReference type="EMBL" id="CP012098">
    <property type="protein sequence ID" value="AQP40673.1"/>
    <property type="molecule type" value="Genomic_DNA"/>
</dbReference>
<evidence type="ECO:0000259" key="2">
    <source>
        <dbReference type="Pfam" id="PF13478"/>
    </source>
</evidence>
<evidence type="ECO:0000313" key="4">
    <source>
        <dbReference type="Proteomes" id="UP000188159"/>
    </source>
</evidence>
<organism evidence="3 4">
    <name type="scientific">Anaerostipes hadrus</name>
    <dbReference type="NCBI Taxonomy" id="649756"/>
    <lineage>
        <taxon>Bacteria</taxon>
        <taxon>Bacillati</taxon>
        <taxon>Bacillota</taxon>
        <taxon>Clostridia</taxon>
        <taxon>Lachnospirales</taxon>
        <taxon>Lachnospiraceae</taxon>
        <taxon>Anaerostipes</taxon>
    </lineage>
</organism>
<feature type="domain" description="XdhC Rossmann" evidence="2">
    <location>
        <begin position="239"/>
        <end position="381"/>
    </location>
</feature>
<reference evidence="3 4" key="1">
    <citation type="journal article" date="2016" name="Sci. Rep.">
        <title>Accelerated dysbiosis of gut microbiota during aggravation of DSS-induced colitis by a butyrate-producing bacterium.</title>
        <authorList>
            <person name="Zhang Q."/>
            <person name="Wu Y."/>
            <person name="Wang J."/>
            <person name="Wu G."/>
            <person name="Long W."/>
            <person name="Xue Z."/>
            <person name="Wang L."/>
            <person name="Zhang X."/>
            <person name="Pang X."/>
            <person name="Zhao Y."/>
            <person name="Zhao L."/>
            <person name="Zhang C."/>
        </authorList>
    </citation>
    <scope>NUCLEOTIDE SEQUENCE [LARGE SCALE GENOMIC DNA]</scope>
    <source>
        <strain evidence="3 4">BPB5</strain>
    </source>
</reference>
<dbReference type="RefSeq" id="WP_077327433.1">
    <property type="nucleotide sequence ID" value="NZ_CP012098.1"/>
</dbReference>
<dbReference type="AlphaFoldDB" id="A0A1Q2CA95"/>
<dbReference type="GO" id="GO:0005524">
    <property type="term" value="F:ATP binding"/>
    <property type="evidence" value="ECO:0007669"/>
    <property type="project" value="InterPro"/>
</dbReference>
<dbReference type="InterPro" id="IPR052698">
    <property type="entry name" value="MoCofactor_Util/Proc"/>
</dbReference>
<dbReference type="SUPFAM" id="SSF53623">
    <property type="entry name" value="MurD-like peptide ligases, catalytic domain"/>
    <property type="match status" value="1"/>
</dbReference>
<dbReference type="Pfam" id="PF02625">
    <property type="entry name" value="XdhC_CoxI"/>
    <property type="match status" value="1"/>
</dbReference>
<dbReference type="PANTHER" id="PTHR30388">
    <property type="entry name" value="ALDEHYDE OXIDOREDUCTASE MOLYBDENUM COFACTOR ASSEMBLY PROTEIN"/>
    <property type="match status" value="1"/>
</dbReference>
<dbReference type="Proteomes" id="UP000188159">
    <property type="component" value="Chromosome"/>
</dbReference>
<name>A0A1Q2CA95_ANAHA</name>
<proteinExistence type="predicted"/>
<accession>A0A1Q2CA95</accession>
<dbReference type="Gene3D" id="3.40.1190.10">
    <property type="entry name" value="Mur-like, catalytic domain"/>
    <property type="match status" value="1"/>
</dbReference>
<dbReference type="InterPro" id="IPR027051">
    <property type="entry name" value="XdhC_Rossmann_dom"/>
</dbReference>
<dbReference type="Gene3D" id="3.40.50.720">
    <property type="entry name" value="NAD(P)-binding Rossmann-like Domain"/>
    <property type="match status" value="1"/>
</dbReference>
<evidence type="ECO:0000313" key="3">
    <source>
        <dbReference type="EMBL" id="AQP40673.1"/>
    </source>
</evidence>
<dbReference type="PANTHER" id="PTHR30388:SF6">
    <property type="entry name" value="XANTHINE DEHYDROGENASE SUBUNIT A-RELATED"/>
    <property type="match status" value="1"/>
</dbReference>
<sequence length="484" mass="54072">MQLRFLQKNKEEKDMIIAVAGSGGKTTRVHKLAQYYRSLGKKVFVTTTTHMKKESDTVIPENIEDIRKQLNEIGYCMAGMPVTPENALVQKIGPLPEDFYETAVKEADITLIEADGSRGMPAKIPADYEPVIPENIDEIHIVIGMSALGKPASKVVHRLSLADKDLEIKEDTILTPLHLQKLLKKGYLGPLREQYKDTKIKVYPGQADTLYQRVIARFLQEEKDVAQIKDDWFKIQPKLVIFGAGHVAIQLLRIAKFLDFYTIMIDDREEFADPEKLSQADEVYCRDFHDIEDILPEQDNAFYVVVTRGHANDRLCAETVLRRPYLYLGMIGSKGKVAKTFEIMKEEGYSEEQISTIHAPIGLKIGARTPEEIAISIAAEMIAIKNHETESTMSKELFETKESGVLCIITKKSGSSPRGVGSMMLVTKDGIIGSIGGGNLEKTVMEEAPSMKEITRKKYDLSNAQSATLGMICGGKNEILYVPV</sequence>
<evidence type="ECO:0000259" key="1">
    <source>
        <dbReference type="Pfam" id="PF02625"/>
    </source>
</evidence>
<gene>
    <name evidence="3" type="ORF">DO83_14500</name>
</gene>
<feature type="domain" description="XdhC- CoxI" evidence="1">
    <location>
        <begin position="399"/>
        <end position="451"/>
    </location>
</feature>
<protein>
    <submittedName>
        <fullName evidence="3">Hydroxylase</fullName>
    </submittedName>
</protein>